<dbReference type="EMBL" id="CP002102">
    <property type="protein sequence ID" value="ADL00542.1"/>
    <property type="molecule type" value="Genomic_DNA"/>
</dbReference>
<proteinExistence type="predicted"/>
<dbReference type="Proteomes" id="UP000002696">
    <property type="component" value="Chromosome"/>
</dbReference>
<dbReference type="KEGG" id="bsb:Bresu_1230"/>
<evidence type="ECO:0000313" key="1">
    <source>
        <dbReference type="EMBL" id="ADL00542.1"/>
    </source>
</evidence>
<dbReference type="BioCyc" id="BSUB633149:G1GM8-1226-MONOMER"/>
<organism evidence="1 2">
    <name type="scientific">Brevundimonas subvibrioides (strain ATCC 15264 / DSM 4735 / LMG 14903 / NBRC 16000 / CB 81)</name>
    <name type="common">Caulobacter subvibrioides</name>
    <dbReference type="NCBI Taxonomy" id="633149"/>
    <lineage>
        <taxon>Bacteria</taxon>
        <taxon>Pseudomonadati</taxon>
        <taxon>Pseudomonadota</taxon>
        <taxon>Alphaproteobacteria</taxon>
        <taxon>Caulobacterales</taxon>
        <taxon>Caulobacteraceae</taxon>
        <taxon>Brevundimonas</taxon>
    </lineage>
</organism>
<dbReference type="AlphaFoldDB" id="D9QF57"/>
<accession>D9QF57</accession>
<gene>
    <name evidence="1" type="ordered locus">Bresu_1230</name>
</gene>
<protein>
    <submittedName>
        <fullName evidence="1">Uncharacterized protein</fullName>
    </submittedName>
</protein>
<dbReference type="InParanoid" id="D9QF57"/>
<dbReference type="HOGENOM" id="CLU_1159369_0_0_5"/>
<keyword evidence="2" id="KW-1185">Reference proteome</keyword>
<dbReference type="RefSeq" id="WP_013268645.1">
    <property type="nucleotide sequence ID" value="NC_014375.1"/>
</dbReference>
<dbReference type="STRING" id="633149.Bresu_1230"/>
<evidence type="ECO:0000313" key="2">
    <source>
        <dbReference type="Proteomes" id="UP000002696"/>
    </source>
</evidence>
<reference evidence="2" key="1">
    <citation type="journal article" date="2011" name="J. Bacteriol.">
        <title>Genome sequences of eight morphologically diverse alphaproteobacteria.</title>
        <authorList>
            <consortium name="US DOE Joint Genome Institute"/>
            <person name="Brown P.J."/>
            <person name="Kysela D.T."/>
            <person name="Buechlein A."/>
            <person name="Hemmerich C."/>
            <person name="Brun Y.V."/>
        </authorList>
    </citation>
    <scope>NUCLEOTIDE SEQUENCE [LARGE SCALE GENOMIC DNA]</scope>
    <source>
        <strain evidence="2">ATCC 15264 / DSM 4735 / LMG 14903 / NBRC 16000 / CB 81</strain>
    </source>
</reference>
<name>D9QF57_BRESC</name>
<sequence length="239" mass="24645">MADLFTDAPADRAIVQKAFGAFQGETGKRYGIVAGVIKNAGSGWELIINATHTEMNVDSVSSLSGEIVINYATLGAVKVISFVAGPDEVLAQAGLTVGATVTPTAATLRMARADQTIADYISYSGSAFTSLLNKFTIGTFTSGNLTLTHANTGNVVGSVTSRSDVLDAGFSSAGSSIAPAQTILSFFDRATGVKQTTASTEMKAALTRTLPGGIITAPEISDSNYPGSNIWFVGVFELA</sequence>